<evidence type="ECO:0000256" key="2">
    <source>
        <dbReference type="SAM" id="SignalP"/>
    </source>
</evidence>
<dbReference type="InterPro" id="IPR005183">
    <property type="entry name" value="DUF305_CopM-like"/>
</dbReference>
<protein>
    <recommendedName>
        <fullName evidence="3">DUF305 domain-containing protein</fullName>
    </recommendedName>
</protein>
<dbReference type="RefSeq" id="WP_342708096.1">
    <property type="nucleotide sequence ID" value="NZ_FNPF01000046.1"/>
</dbReference>
<dbReference type="Proteomes" id="UP000199286">
    <property type="component" value="Unassembled WGS sequence"/>
</dbReference>
<dbReference type="PANTHER" id="PTHR36933:SF1">
    <property type="entry name" value="SLL0788 PROTEIN"/>
    <property type="match status" value="1"/>
</dbReference>
<organism evidence="4 5">
    <name type="scientific">Citreimonas salinaria</name>
    <dbReference type="NCBI Taxonomy" id="321339"/>
    <lineage>
        <taxon>Bacteria</taxon>
        <taxon>Pseudomonadati</taxon>
        <taxon>Pseudomonadota</taxon>
        <taxon>Alphaproteobacteria</taxon>
        <taxon>Rhodobacterales</taxon>
        <taxon>Roseobacteraceae</taxon>
        <taxon>Citreimonas</taxon>
    </lineage>
</organism>
<dbReference type="AlphaFoldDB" id="A0A1H3P3R7"/>
<dbReference type="PANTHER" id="PTHR36933">
    <property type="entry name" value="SLL0788 PROTEIN"/>
    <property type="match status" value="1"/>
</dbReference>
<name>A0A1H3P3R7_9RHOB</name>
<dbReference type="Pfam" id="PF03713">
    <property type="entry name" value="DUF305"/>
    <property type="match status" value="1"/>
</dbReference>
<accession>A0A1H3P3R7</accession>
<keyword evidence="5" id="KW-1185">Reference proteome</keyword>
<gene>
    <name evidence="4" type="ORF">SAMN05444340_1464</name>
</gene>
<feature type="compositionally biased region" description="Low complexity" evidence="1">
    <location>
        <begin position="41"/>
        <end position="50"/>
    </location>
</feature>
<evidence type="ECO:0000313" key="4">
    <source>
        <dbReference type="EMBL" id="SDY95670.1"/>
    </source>
</evidence>
<dbReference type="EMBL" id="FNPF01000046">
    <property type="protein sequence ID" value="SDY95670.1"/>
    <property type="molecule type" value="Genomic_DNA"/>
</dbReference>
<feature type="region of interest" description="Disordered" evidence="1">
    <location>
        <begin position="30"/>
        <end position="82"/>
    </location>
</feature>
<feature type="signal peptide" evidence="2">
    <location>
        <begin position="1"/>
        <end position="24"/>
    </location>
</feature>
<feature type="domain" description="DUF305" evidence="3">
    <location>
        <begin position="108"/>
        <end position="162"/>
    </location>
</feature>
<evidence type="ECO:0000256" key="1">
    <source>
        <dbReference type="SAM" id="MobiDB-lite"/>
    </source>
</evidence>
<proteinExistence type="predicted"/>
<dbReference type="Gene3D" id="1.20.1260.10">
    <property type="match status" value="1"/>
</dbReference>
<evidence type="ECO:0000313" key="5">
    <source>
        <dbReference type="Proteomes" id="UP000199286"/>
    </source>
</evidence>
<evidence type="ECO:0000259" key="3">
    <source>
        <dbReference type="Pfam" id="PF03713"/>
    </source>
</evidence>
<reference evidence="4 5" key="1">
    <citation type="submission" date="2016-10" db="EMBL/GenBank/DDBJ databases">
        <authorList>
            <person name="de Groot N.N."/>
        </authorList>
    </citation>
    <scope>NUCLEOTIDE SEQUENCE [LARGE SCALE GENOMIC DNA]</scope>
    <source>
        <strain evidence="4 5">DSM 26880</strain>
    </source>
</reference>
<feature type="compositionally biased region" description="Low complexity" evidence="1">
    <location>
        <begin position="73"/>
        <end position="82"/>
    </location>
</feature>
<keyword evidence="2" id="KW-0732">Signal</keyword>
<dbReference type="STRING" id="321339.SAMN05444340_1464"/>
<dbReference type="InterPro" id="IPR012347">
    <property type="entry name" value="Ferritin-like"/>
</dbReference>
<feature type="chain" id="PRO_5011592862" description="DUF305 domain-containing protein" evidence="2">
    <location>
        <begin position="25"/>
        <end position="165"/>
    </location>
</feature>
<sequence length="165" mass="17102">MTQRVSLIPASVAALLAMAGVAIAQTSHDGAQGMMHGGGQDHMMQGMHGDTAGDPKGSAAGHDGAGAGHDAHGAGAASGPGSSAIDDYRAVNRAMHEAMDIEFTGDPDVDFARGMIGHHRGAIDMARILLERGQDPALRRLAEEVIEAQEAEIAFLENWLAENAR</sequence>